<organism evidence="1 2">
    <name type="scientific">Micropruina glycogenica</name>
    <dbReference type="NCBI Taxonomy" id="75385"/>
    <lineage>
        <taxon>Bacteria</taxon>
        <taxon>Bacillati</taxon>
        <taxon>Actinomycetota</taxon>
        <taxon>Actinomycetes</taxon>
        <taxon>Propionibacteriales</taxon>
        <taxon>Nocardioidaceae</taxon>
        <taxon>Micropruina</taxon>
    </lineage>
</organism>
<dbReference type="KEGG" id="mgg:MPLG2_3733"/>
<evidence type="ECO:0000313" key="2">
    <source>
        <dbReference type="Proteomes" id="UP000238164"/>
    </source>
</evidence>
<dbReference type="AlphaFoldDB" id="A0A2N9JMF1"/>
<reference evidence="1 2" key="1">
    <citation type="submission" date="2018-02" db="EMBL/GenBank/DDBJ databases">
        <authorList>
            <person name="Cohen D.B."/>
            <person name="Kent A.D."/>
        </authorList>
    </citation>
    <scope>NUCLEOTIDE SEQUENCE [LARGE SCALE GENOMIC DNA]</scope>
    <source>
        <strain evidence="1">1</strain>
    </source>
</reference>
<evidence type="ECO:0000313" key="1">
    <source>
        <dbReference type="EMBL" id="SPD88762.1"/>
    </source>
</evidence>
<name>A0A2N9JMF1_9ACTN</name>
<dbReference type="EMBL" id="LT985188">
    <property type="protein sequence ID" value="SPD88762.1"/>
    <property type="molecule type" value="Genomic_DNA"/>
</dbReference>
<gene>
    <name evidence="1" type="ORF">MPLG2_3733</name>
</gene>
<dbReference type="Proteomes" id="UP000238164">
    <property type="component" value="Chromosome 1"/>
</dbReference>
<keyword evidence="2" id="KW-1185">Reference proteome</keyword>
<protein>
    <submittedName>
        <fullName evidence="1">Uncharacterized protein</fullName>
    </submittedName>
</protein>
<sequence>MRSCLSVPEQPRSVVVIPAHTGISSSNHASSRRTPGSRCGTKTVVSIRRKVAHGEPLQQRFGRSPTAHEAGLQPVQAAQQPIRVEVGVAVVGRVHLGAPVEQFVRLVEHQRPALALGLVEQFGESLLRLTRVRAVYPGEINHDGDRSVTPPTTPLEPFDHARERTALETIARPCGRTTVDRRPLAIEVNRRAPSNFFR</sequence>
<proteinExistence type="predicted"/>
<accession>A0A2N9JMF1</accession>